<dbReference type="Proteomes" id="UP000245489">
    <property type="component" value="Unassembled WGS sequence"/>
</dbReference>
<organism evidence="1 2">
    <name type="scientific">Arcicella aurantiaca</name>
    <dbReference type="NCBI Taxonomy" id="591202"/>
    <lineage>
        <taxon>Bacteria</taxon>
        <taxon>Pseudomonadati</taxon>
        <taxon>Bacteroidota</taxon>
        <taxon>Cytophagia</taxon>
        <taxon>Cytophagales</taxon>
        <taxon>Flectobacillaceae</taxon>
        <taxon>Arcicella</taxon>
    </lineage>
</organism>
<evidence type="ECO:0000313" key="2">
    <source>
        <dbReference type="Proteomes" id="UP000245489"/>
    </source>
</evidence>
<protein>
    <submittedName>
        <fullName evidence="1">Uncharacterized protein</fullName>
    </submittedName>
</protein>
<sequence>MQPNTIDLILGKESTKTLACGSQSLRIVFHQKRRNNPAS</sequence>
<accession>A0A316DHF3</accession>
<comment type="caution">
    <text evidence="1">The sequence shown here is derived from an EMBL/GenBank/DDBJ whole genome shotgun (WGS) entry which is preliminary data.</text>
</comment>
<reference evidence="1 2" key="1">
    <citation type="submission" date="2018-05" db="EMBL/GenBank/DDBJ databases">
        <title>Genomic Encyclopedia of Archaeal and Bacterial Type Strains, Phase II (KMG-II): from individual species to whole genera.</title>
        <authorList>
            <person name="Goeker M."/>
        </authorList>
    </citation>
    <scope>NUCLEOTIDE SEQUENCE [LARGE SCALE GENOMIC DNA]</scope>
    <source>
        <strain evidence="1 2">DSM 22214</strain>
    </source>
</reference>
<evidence type="ECO:0000313" key="1">
    <source>
        <dbReference type="EMBL" id="PWK17305.1"/>
    </source>
</evidence>
<name>A0A316DHF3_9BACT</name>
<gene>
    <name evidence="1" type="ORF">LV89_04406</name>
</gene>
<dbReference type="EMBL" id="QGGO01000036">
    <property type="protein sequence ID" value="PWK17305.1"/>
    <property type="molecule type" value="Genomic_DNA"/>
</dbReference>
<keyword evidence="2" id="KW-1185">Reference proteome</keyword>
<dbReference type="AlphaFoldDB" id="A0A316DHF3"/>
<proteinExistence type="predicted"/>